<organism evidence="1 2">
    <name type="scientific">Neofusicoccum parvum</name>
    <dbReference type="NCBI Taxonomy" id="310453"/>
    <lineage>
        <taxon>Eukaryota</taxon>
        <taxon>Fungi</taxon>
        <taxon>Dikarya</taxon>
        <taxon>Ascomycota</taxon>
        <taxon>Pezizomycotina</taxon>
        <taxon>Dothideomycetes</taxon>
        <taxon>Dothideomycetes incertae sedis</taxon>
        <taxon>Botryosphaeriales</taxon>
        <taxon>Botryosphaeriaceae</taxon>
        <taxon>Neofusicoccum</taxon>
    </lineage>
</organism>
<evidence type="ECO:0000313" key="2">
    <source>
        <dbReference type="Proteomes" id="UP001165186"/>
    </source>
</evidence>
<evidence type="ECO:0000313" key="1">
    <source>
        <dbReference type="EMBL" id="GME28471.1"/>
    </source>
</evidence>
<accession>A0ACB5S7Y7</accession>
<keyword evidence="2" id="KW-1185">Reference proteome</keyword>
<gene>
    <name evidence="1" type="primary">g7068</name>
    <name evidence="1" type="ORF">NpPPO83_00007068</name>
</gene>
<dbReference type="Proteomes" id="UP001165186">
    <property type="component" value="Unassembled WGS sequence"/>
</dbReference>
<comment type="caution">
    <text evidence="1">The sequence shown here is derived from an EMBL/GenBank/DDBJ whole genome shotgun (WGS) entry which is preliminary data.</text>
</comment>
<reference evidence="1" key="1">
    <citation type="submission" date="2024-09" db="EMBL/GenBank/DDBJ databases">
        <title>Draft Genome Sequences of Neofusicoccum parvum.</title>
        <authorList>
            <person name="Ashida A."/>
            <person name="Camagna M."/>
            <person name="Tanaka A."/>
            <person name="Takemoto D."/>
        </authorList>
    </citation>
    <scope>NUCLEOTIDE SEQUENCE</scope>
    <source>
        <strain evidence="1">PPO83</strain>
    </source>
</reference>
<dbReference type="EMBL" id="BSXG01000048">
    <property type="protein sequence ID" value="GME28471.1"/>
    <property type="molecule type" value="Genomic_DNA"/>
</dbReference>
<sequence>MRPQSAANGFDFGSGQPLPPPRRPLPNPFRTSLFRSLAHSNDPELLSYITRRKITVGFLNEIDQLLRNNPELYYHSPEWSLRFNTARPLDAYKFFLKGYTKPARYLAGFFPDVQSFTLPQYFIPGKLDGLFDEELHGFFAGQEYRHDILQEIDKLVDSLCYRIQCGQFVKNADRRLVVYALWANPVDAFKYYEYSYQTSWLQHRYLPEHVELCNIPKGRDYTLPTPSVVDYQGGHHSHWTTRLKMAKANDEGVDVLDVLMQEFVQTLARKGHGRNHIESLRREARATLESERDDPQGYDIVDLIMGLVDAQPRLNRPDILVPQFLAAAHSTLTIQTPCQAIPSTLQPKKATQLSKKAQSKNSRRHNYVNARRRLQGAKKDECAALHSGEPGKIRIATKIRTAAELGFVRGVLSWNKAVHKLKSNDVEALRRLLKSSKHLTDETLSAIEHQVTEANLLTRYGNL</sequence>
<proteinExistence type="predicted"/>
<name>A0ACB5S7Y7_9PEZI</name>
<protein>
    <submittedName>
        <fullName evidence="1">Uncharacterized protein LTHEOB_2497</fullName>
    </submittedName>
</protein>